<evidence type="ECO:0000313" key="2">
    <source>
        <dbReference type="EMBL" id="KKK49581.1"/>
    </source>
</evidence>
<feature type="non-terminal residue" evidence="2">
    <location>
        <position position="1"/>
    </location>
</feature>
<dbReference type="PANTHER" id="PTHR46656">
    <property type="entry name" value="PUTATIVE-RELATED"/>
    <property type="match status" value="1"/>
</dbReference>
<reference evidence="2" key="1">
    <citation type="journal article" date="2015" name="Nature">
        <title>Complex archaea that bridge the gap between prokaryotes and eukaryotes.</title>
        <authorList>
            <person name="Spang A."/>
            <person name="Saw J.H."/>
            <person name="Jorgensen S.L."/>
            <person name="Zaremba-Niedzwiedzka K."/>
            <person name="Martijn J."/>
            <person name="Lind A.E."/>
            <person name="van Eijk R."/>
            <person name="Schleper C."/>
            <person name="Guy L."/>
            <person name="Ettema T.J."/>
        </authorList>
    </citation>
    <scope>NUCLEOTIDE SEQUENCE</scope>
</reference>
<comment type="caution">
    <text evidence="2">The sequence shown here is derived from an EMBL/GenBank/DDBJ whole genome shotgun (WGS) entry which is preliminary data.</text>
</comment>
<dbReference type="EMBL" id="LAZR01068466">
    <property type="protein sequence ID" value="KKK49581.1"/>
    <property type="molecule type" value="Genomic_DNA"/>
</dbReference>
<evidence type="ECO:0000259" key="1">
    <source>
        <dbReference type="Pfam" id="PF00534"/>
    </source>
</evidence>
<dbReference type="GO" id="GO:0016757">
    <property type="term" value="F:glycosyltransferase activity"/>
    <property type="evidence" value="ECO:0007669"/>
    <property type="project" value="InterPro"/>
</dbReference>
<dbReference type="InterPro" id="IPR001296">
    <property type="entry name" value="Glyco_trans_1"/>
</dbReference>
<sequence>SKGISPILFESEIFSEKELPSFMKSFDSLILPTMGEGFCIPGLHCMALGISVIITDYSGCRDYAKEETSTLIKTDGFIMKNDMDGIPQFRNKKWAFVRVKDIRKSMRFVLDNPSTIKEKIDFAHDYVIQNFNYKKVENMFREMLGSIYDI</sequence>
<name>A0A0F8YNB6_9ZZZZ</name>
<accession>A0A0F8YNB6</accession>
<dbReference type="Pfam" id="PF00534">
    <property type="entry name" value="Glycos_transf_1"/>
    <property type="match status" value="1"/>
</dbReference>
<dbReference type="SUPFAM" id="SSF53756">
    <property type="entry name" value="UDP-Glycosyltransferase/glycogen phosphorylase"/>
    <property type="match status" value="1"/>
</dbReference>
<dbReference type="PANTHER" id="PTHR46656:SF3">
    <property type="entry name" value="PUTATIVE-RELATED"/>
    <property type="match status" value="1"/>
</dbReference>
<protein>
    <recommendedName>
        <fullName evidence="1">Glycosyl transferase family 1 domain-containing protein</fullName>
    </recommendedName>
</protein>
<dbReference type="Gene3D" id="3.40.50.2000">
    <property type="entry name" value="Glycogen Phosphorylase B"/>
    <property type="match status" value="1"/>
</dbReference>
<feature type="domain" description="Glycosyl transferase family 1" evidence="1">
    <location>
        <begin position="16"/>
        <end position="75"/>
    </location>
</feature>
<dbReference type="AlphaFoldDB" id="A0A0F8YNB6"/>
<proteinExistence type="predicted"/>
<organism evidence="2">
    <name type="scientific">marine sediment metagenome</name>
    <dbReference type="NCBI Taxonomy" id="412755"/>
    <lineage>
        <taxon>unclassified sequences</taxon>
        <taxon>metagenomes</taxon>
        <taxon>ecological metagenomes</taxon>
    </lineage>
</organism>
<gene>
    <name evidence="2" type="ORF">LCGC14_3133630</name>
</gene>